<gene>
    <name evidence="2" type="ORF">EWM63_03585</name>
</gene>
<proteinExistence type="predicted"/>
<dbReference type="PANTHER" id="PTHR33990">
    <property type="entry name" value="PROTEIN YJDN-RELATED"/>
    <property type="match status" value="1"/>
</dbReference>
<dbReference type="InterPro" id="IPR028973">
    <property type="entry name" value="PhnB-like"/>
</dbReference>
<evidence type="ECO:0000313" key="3">
    <source>
        <dbReference type="Proteomes" id="UP000290637"/>
    </source>
</evidence>
<evidence type="ECO:0000259" key="1">
    <source>
        <dbReference type="Pfam" id="PF06983"/>
    </source>
</evidence>
<dbReference type="KEGG" id="plue:EWM63_03585"/>
<dbReference type="Proteomes" id="UP000290637">
    <property type="component" value="Chromosome"/>
</dbReference>
<dbReference type="AlphaFoldDB" id="A0A4P6KVK1"/>
<evidence type="ECO:0000313" key="2">
    <source>
        <dbReference type="EMBL" id="QBE62178.1"/>
    </source>
</evidence>
<organism evidence="2 3">
    <name type="scientific">Pseudoduganella lutea</name>
    <dbReference type="NCBI Taxonomy" id="321985"/>
    <lineage>
        <taxon>Bacteria</taxon>
        <taxon>Pseudomonadati</taxon>
        <taxon>Pseudomonadota</taxon>
        <taxon>Betaproteobacteria</taxon>
        <taxon>Burkholderiales</taxon>
        <taxon>Oxalobacteraceae</taxon>
        <taxon>Telluria group</taxon>
        <taxon>Pseudoduganella</taxon>
    </lineage>
</organism>
<dbReference type="EMBL" id="CP035913">
    <property type="protein sequence ID" value="QBE62178.1"/>
    <property type="molecule type" value="Genomic_DNA"/>
</dbReference>
<dbReference type="CDD" id="cd06588">
    <property type="entry name" value="PhnB_like"/>
    <property type="match status" value="1"/>
</dbReference>
<keyword evidence="3" id="KW-1185">Reference proteome</keyword>
<dbReference type="SUPFAM" id="SSF54593">
    <property type="entry name" value="Glyoxalase/Bleomycin resistance protein/Dihydroxybiphenyl dioxygenase"/>
    <property type="match status" value="1"/>
</dbReference>
<dbReference type="OrthoDB" id="5293819at2"/>
<reference evidence="2 3" key="1">
    <citation type="submission" date="2019-02" db="EMBL/GenBank/DDBJ databases">
        <title>Draft Genome Sequences of Six Type Strains of the Genus Massilia.</title>
        <authorList>
            <person name="Miess H."/>
            <person name="Frediansyhah A."/>
            <person name="Gross H."/>
        </authorList>
    </citation>
    <scope>NUCLEOTIDE SEQUENCE [LARGE SCALE GENOMIC DNA]</scope>
    <source>
        <strain evidence="2 3">DSM 17473</strain>
    </source>
</reference>
<dbReference type="InterPro" id="IPR029068">
    <property type="entry name" value="Glyas_Bleomycin-R_OHBP_Dase"/>
</dbReference>
<dbReference type="Pfam" id="PF06983">
    <property type="entry name" value="3-dmu-9_3-mt"/>
    <property type="match status" value="1"/>
</dbReference>
<feature type="domain" description="PhnB-like" evidence="1">
    <location>
        <begin position="6"/>
        <end position="129"/>
    </location>
</feature>
<sequence length="133" mass="14776">MSLSFHIDYNGDCEEAFNFYAECLGGRIGTLLKISDSPIPASTTRPGRHIVHANICIDGVELAGADVETHNYKRPMGFYILLGVDSEEKVDSYFSALQTSGQVILAPQQTFWSSRYAIVIDRFGVPWKINRGT</sequence>
<name>A0A4P6KVK1_9BURK</name>
<protein>
    <submittedName>
        <fullName evidence="2">VOC family protein</fullName>
    </submittedName>
</protein>
<dbReference type="PANTHER" id="PTHR33990:SF1">
    <property type="entry name" value="PROTEIN YJDN"/>
    <property type="match status" value="1"/>
</dbReference>
<accession>A0A4P6KVK1</accession>
<dbReference type="RefSeq" id="WP_130185315.1">
    <property type="nucleotide sequence ID" value="NZ_CP035913.1"/>
</dbReference>
<dbReference type="Gene3D" id="3.10.180.10">
    <property type="entry name" value="2,3-Dihydroxybiphenyl 1,2-Dioxygenase, domain 1"/>
    <property type="match status" value="1"/>
</dbReference>